<accession>A0ABT8ZMH5</accession>
<evidence type="ECO:0000313" key="1">
    <source>
        <dbReference type="EMBL" id="MDO7835730.1"/>
    </source>
</evidence>
<name>A0ABT8ZMH5_9SPHN</name>
<sequence>MTNQTSSVREIGQLMAAALVAVLFGSTMILSAVGPARASENAARASEVPMLATRNTPATLRYLA</sequence>
<protein>
    <submittedName>
        <fullName evidence="1">Uncharacterized protein</fullName>
    </submittedName>
</protein>
<dbReference type="Proteomes" id="UP001176471">
    <property type="component" value="Unassembled WGS sequence"/>
</dbReference>
<organism evidence="1 2">
    <name type="scientific">Sphingobium cyanobacteriorum</name>
    <dbReference type="NCBI Taxonomy" id="3063954"/>
    <lineage>
        <taxon>Bacteria</taxon>
        <taxon>Pseudomonadati</taxon>
        <taxon>Pseudomonadota</taxon>
        <taxon>Alphaproteobacteria</taxon>
        <taxon>Sphingomonadales</taxon>
        <taxon>Sphingomonadaceae</taxon>
        <taxon>Sphingobium</taxon>
    </lineage>
</organism>
<keyword evidence="2" id="KW-1185">Reference proteome</keyword>
<proteinExistence type="predicted"/>
<dbReference type="EMBL" id="JAUQOM010000005">
    <property type="protein sequence ID" value="MDO7835730.1"/>
    <property type="molecule type" value="Genomic_DNA"/>
</dbReference>
<evidence type="ECO:0000313" key="2">
    <source>
        <dbReference type="Proteomes" id="UP001176471"/>
    </source>
</evidence>
<gene>
    <name evidence="1" type="ORF">Q4610_11820</name>
</gene>
<comment type="caution">
    <text evidence="1">The sequence shown here is derived from an EMBL/GenBank/DDBJ whole genome shotgun (WGS) entry which is preliminary data.</text>
</comment>
<dbReference type="RefSeq" id="WP_304536154.1">
    <property type="nucleotide sequence ID" value="NZ_JAUQOM010000005.1"/>
</dbReference>
<reference evidence="1" key="1">
    <citation type="submission" date="2023-07" db="EMBL/GenBank/DDBJ databases">
        <title>Bacterial whole genome sequence for Sphingobium sp. HBC34.</title>
        <authorList>
            <person name="Le V."/>
            <person name="Ko S.-R."/>
            <person name="Ahn C.-Y."/>
            <person name="Oh H.-M."/>
        </authorList>
    </citation>
    <scope>NUCLEOTIDE SEQUENCE</scope>
    <source>
        <strain evidence="1">HBC34</strain>
    </source>
</reference>